<evidence type="ECO:0000313" key="2">
    <source>
        <dbReference type="WBParaSite" id="Minc3s02009g27733"/>
    </source>
</evidence>
<accession>A0A914MJF3</accession>
<proteinExistence type="predicted"/>
<keyword evidence="1" id="KW-1185">Reference proteome</keyword>
<evidence type="ECO:0000313" key="1">
    <source>
        <dbReference type="Proteomes" id="UP000887563"/>
    </source>
</evidence>
<reference evidence="2" key="1">
    <citation type="submission" date="2022-11" db="UniProtKB">
        <authorList>
            <consortium name="WormBaseParasite"/>
        </authorList>
    </citation>
    <scope>IDENTIFICATION</scope>
</reference>
<dbReference type="AlphaFoldDB" id="A0A914MJF3"/>
<organism evidence="1 2">
    <name type="scientific">Meloidogyne incognita</name>
    <name type="common">Southern root-knot nematode worm</name>
    <name type="synonym">Oxyuris incognita</name>
    <dbReference type="NCBI Taxonomy" id="6306"/>
    <lineage>
        <taxon>Eukaryota</taxon>
        <taxon>Metazoa</taxon>
        <taxon>Ecdysozoa</taxon>
        <taxon>Nematoda</taxon>
        <taxon>Chromadorea</taxon>
        <taxon>Rhabditida</taxon>
        <taxon>Tylenchina</taxon>
        <taxon>Tylenchomorpha</taxon>
        <taxon>Tylenchoidea</taxon>
        <taxon>Meloidogynidae</taxon>
        <taxon>Meloidogyninae</taxon>
        <taxon>Meloidogyne</taxon>
        <taxon>Meloidogyne incognita group</taxon>
    </lineage>
</organism>
<sequence>MPKEVKDKQYAVCDKSLCNNRKFFDQTISCLNKGKEEENYKKGIKRCNGECFVYRNSDGKVEQGCGDCQGKDSKDCYACKKDYCNEEKNVYKHCWENNGKICKNKYLEECFTERTLTNEVNKGCGNCPSKSCKTCNKNRCNDGIGLKYFCRSKDLLENKNGVKECEKPECYIKAMNGSKNEFDFGCGACEISDLNCAQCNHGALCNTELFFKNVIYCWEKDTNNQKPLSVKKECKSECFVLRDLNGEVKQGCGKCPNKDSKSDCKTCKKRYCNVESLVPKQCWGNNGIICKTSFETPCFVEKMSNNKGINY</sequence>
<dbReference type="WBParaSite" id="Minc3s02009g27733">
    <property type="protein sequence ID" value="Minc3s02009g27733"/>
    <property type="gene ID" value="Minc3s02009g27733"/>
</dbReference>
<name>A0A914MJF3_MELIC</name>
<protein>
    <submittedName>
        <fullName evidence="2">Uncharacterized protein</fullName>
    </submittedName>
</protein>
<dbReference type="Proteomes" id="UP000887563">
    <property type="component" value="Unplaced"/>
</dbReference>